<dbReference type="GO" id="GO:0016020">
    <property type="term" value="C:membrane"/>
    <property type="evidence" value="ECO:0007669"/>
    <property type="project" value="UniProtKB-SubCell"/>
</dbReference>
<dbReference type="EMBL" id="DRMS01000489">
    <property type="protein sequence ID" value="HFC93707.1"/>
    <property type="molecule type" value="Genomic_DNA"/>
</dbReference>
<dbReference type="AlphaFoldDB" id="A0A7V2T2Y8"/>
<comment type="subcellular location">
    <subcellularLocation>
        <location evidence="1">Membrane</location>
        <topology evidence="1">Multi-pass membrane protein</topology>
    </subcellularLocation>
</comment>
<accession>A0A7V2T2Y8</accession>
<dbReference type="PANTHER" id="PTHR38480:SF1">
    <property type="entry name" value="SLR0254 PROTEIN"/>
    <property type="match status" value="1"/>
</dbReference>
<name>A0A7V2T2Y8_LEUMU</name>
<evidence type="ECO:0000259" key="6">
    <source>
        <dbReference type="Pfam" id="PF06271"/>
    </source>
</evidence>
<comment type="caution">
    <text evidence="7">The sequence shown here is derived from an EMBL/GenBank/DDBJ whole genome shotgun (WGS) entry which is preliminary data.</text>
</comment>
<evidence type="ECO:0000256" key="2">
    <source>
        <dbReference type="ARBA" id="ARBA00022692"/>
    </source>
</evidence>
<evidence type="ECO:0000256" key="5">
    <source>
        <dbReference type="SAM" id="Phobius"/>
    </source>
</evidence>
<reference evidence="7" key="1">
    <citation type="journal article" date="2020" name="mSystems">
        <title>Genome- and Community-Level Interaction Insights into Carbon Utilization and Element Cycling Functions of Hydrothermarchaeota in Hydrothermal Sediment.</title>
        <authorList>
            <person name="Zhou Z."/>
            <person name="Liu Y."/>
            <person name="Xu W."/>
            <person name="Pan J."/>
            <person name="Luo Z.H."/>
            <person name="Li M."/>
        </authorList>
    </citation>
    <scope>NUCLEOTIDE SEQUENCE [LARGE SCALE GENOMIC DNA]</scope>
    <source>
        <strain evidence="7">HyVt-493</strain>
    </source>
</reference>
<keyword evidence="4 5" id="KW-0472">Membrane</keyword>
<feature type="transmembrane region" description="Helical" evidence="5">
    <location>
        <begin position="32"/>
        <end position="56"/>
    </location>
</feature>
<evidence type="ECO:0000256" key="1">
    <source>
        <dbReference type="ARBA" id="ARBA00004141"/>
    </source>
</evidence>
<keyword evidence="2 5" id="KW-0812">Transmembrane</keyword>
<feature type="transmembrane region" description="Helical" evidence="5">
    <location>
        <begin position="63"/>
        <end position="79"/>
    </location>
</feature>
<dbReference type="InterPro" id="IPR010432">
    <property type="entry name" value="RDD"/>
</dbReference>
<proteinExistence type="predicted"/>
<evidence type="ECO:0000256" key="3">
    <source>
        <dbReference type="ARBA" id="ARBA00022989"/>
    </source>
</evidence>
<dbReference type="Proteomes" id="UP000885750">
    <property type="component" value="Unassembled WGS sequence"/>
</dbReference>
<evidence type="ECO:0000313" key="7">
    <source>
        <dbReference type="EMBL" id="HFC93707.1"/>
    </source>
</evidence>
<dbReference type="PANTHER" id="PTHR38480">
    <property type="entry name" value="SLR0254 PROTEIN"/>
    <property type="match status" value="1"/>
</dbReference>
<feature type="transmembrane region" description="Helical" evidence="5">
    <location>
        <begin position="115"/>
        <end position="135"/>
    </location>
</feature>
<sequence>MAQIKSLDTLYTVNTPEGINLTLSPAGPMPRMLAWVIDVLIRFVIYTVTFTVLAILGSSGTGIALIITFLVEWFYPVYFELFKNGQTPGKKSLNLYVVQDNGSPVTPAASMIRNLLRFVDFLPLFYGFGLASMLLNKRFQRLGDLVAGTVVLYKEEPLIEDLMESDEIDHHAIVPPMSLKIEEQQTILQFRQRQLSLSKDRAEELAGLSGVLVADAKAGEKTVYLTRLGNWIAGKR</sequence>
<dbReference type="Pfam" id="PF06271">
    <property type="entry name" value="RDD"/>
    <property type="match status" value="1"/>
</dbReference>
<feature type="domain" description="RDD" evidence="6">
    <location>
        <begin position="26"/>
        <end position="148"/>
    </location>
</feature>
<protein>
    <submittedName>
        <fullName evidence="7">RDD family protein</fullName>
    </submittedName>
</protein>
<evidence type="ECO:0000256" key="4">
    <source>
        <dbReference type="ARBA" id="ARBA00023136"/>
    </source>
</evidence>
<keyword evidence="3 5" id="KW-1133">Transmembrane helix</keyword>
<gene>
    <name evidence="7" type="ORF">ENJ51_12950</name>
</gene>
<organism evidence="7">
    <name type="scientific">Leucothrix mucor</name>
    <dbReference type="NCBI Taxonomy" id="45248"/>
    <lineage>
        <taxon>Bacteria</taxon>
        <taxon>Pseudomonadati</taxon>
        <taxon>Pseudomonadota</taxon>
        <taxon>Gammaproteobacteria</taxon>
        <taxon>Thiotrichales</taxon>
        <taxon>Thiotrichaceae</taxon>
        <taxon>Leucothrix</taxon>
    </lineage>
</organism>